<dbReference type="RefSeq" id="WP_095510394.1">
    <property type="nucleotide sequence ID" value="NZ_MQWD01000001.1"/>
</dbReference>
<accession>A0A271J1Z8</accession>
<dbReference type="InterPro" id="IPR036460">
    <property type="entry name" value="Cu_amine_oxidase_C_sf"/>
</dbReference>
<name>A0A271J1Z8_9BACT</name>
<dbReference type="OrthoDB" id="2985529at2"/>
<comment type="caution">
    <text evidence="2">The sequence shown here is derived from an EMBL/GenBank/DDBJ whole genome shotgun (WGS) entry which is preliminary data.</text>
</comment>
<evidence type="ECO:0000313" key="2">
    <source>
        <dbReference type="EMBL" id="PAP76729.1"/>
    </source>
</evidence>
<sequence length="483" mass="52431">MTRALFASAALALLALSPSAQVGLTDATCATNGTYGDGPPPATVPNGHIAWPADAPLWEFDVYRPNNRTTLNSSGLEIRDVTYRGRTVLARAGVPVLNVEYDEGGCGCFRDWQDDEASIEIGDDASVVTDCGTFREFRASAGGEVTIQTGIALSAPGVVETACEANDTPSNPSPGGDVGLFEGIAVEDYGDELVLTAHTEAGWYRYRIKWHFYADGRIWPEFSFAAADAVCTSVGHRHHAYWRFDFDLDGTPKNDVVREFAAEGTEGQVFTTESSRVLGGTADPTYWSVVDGATGIGYEIRPSDADLRLPVDEYSKTDALVLRYKMDEIDDGKTISSGCAFAFEPFVDGESVEGEDTVFWYRSGALHTAGSPFECDIAGPMLVPIGFELSTVDGVEGVEFESARPNPFSLTTVSRFRVERTQSVTAELYDLTGRRVQVLFEGVAVQGEWQELRIDGRRLPAGTYVVRLRGETARGTTRVVLVR</sequence>
<organism evidence="2 3">
    <name type="scientific">Rubrivirga marina</name>
    <dbReference type="NCBI Taxonomy" id="1196024"/>
    <lineage>
        <taxon>Bacteria</taxon>
        <taxon>Pseudomonadati</taxon>
        <taxon>Rhodothermota</taxon>
        <taxon>Rhodothermia</taxon>
        <taxon>Rhodothermales</taxon>
        <taxon>Rubricoccaceae</taxon>
        <taxon>Rubrivirga</taxon>
    </lineage>
</organism>
<dbReference type="Gene3D" id="2.70.98.20">
    <property type="entry name" value="Copper amine oxidase, catalytic domain"/>
    <property type="match status" value="1"/>
</dbReference>
<dbReference type="GO" id="GO:0005507">
    <property type="term" value="F:copper ion binding"/>
    <property type="evidence" value="ECO:0007669"/>
    <property type="project" value="InterPro"/>
</dbReference>
<evidence type="ECO:0000313" key="3">
    <source>
        <dbReference type="Proteomes" id="UP000216339"/>
    </source>
</evidence>
<dbReference type="GO" id="GO:0008131">
    <property type="term" value="F:primary methylamine oxidase activity"/>
    <property type="evidence" value="ECO:0007669"/>
    <property type="project" value="InterPro"/>
</dbReference>
<feature type="chain" id="PRO_5012876877" description="Secretion system C-terminal sorting domain-containing protein" evidence="1">
    <location>
        <begin position="23"/>
        <end position="483"/>
    </location>
</feature>
<gene>
    <name evidence="2" type="ORF">BSZ37_09910</name>
</gene>
<reference evidence="2 3" key="1">
    <citation type="submission" date="2016-11" db="EMBL/GenBank/DDBJ databases">
        <title>Study of marine rhodopsin-containing bacteria.</title>
        <authorList>
            <person name="Yoshizawa S."/>
            <person name="Kumagai Y."/>
            <person name="Kogure K."/>
        </authorList>
    </citation>
    <scope>NUCLEOTIDE SEQUENCE [LARGE SCALE GENOMIC DNA]</scope>
    <source>
        <strain evidence="2 3">SAORIC-28</strain>
    </source>
</reference>
<dbReference type="Proteomes" id="UP000216339">
    <property type="component" value="Unassembled WGS sequence"/>
</dbReference>
<dbReference type="GO" id="GO:0009308">
    <property type="term" value="P:amine metabolic process"/>
    <property type="evidence" value="ECO:0007669"/>
    <property type="project" value="InterPro"/>
</dbReference>
<keyword evidence="3" id="KW-1185">Reference proteome</keyword>
<dbReference type="NCBIfam" id="TIGR04183">
    <property type="entry name" value="Por_Secre_tail"/>
    <property type="match status" value="1"/>
</dbReference>
<proteinExistence type="predicted"/>
<protein>
    <recommendedName>
        <fullName evidence="4">Secretion system C-terminal sorting domain-containing protein</fullName>
    </recommendedName>
</protein>
<dbReference type="GO" id="GO:0048038">
    <property type="term" value="F:quinone binding"/>
    <property type="evidence" value="ECO:0007669"/>
    <property type="project" value="InterPro"/>
</dbReference>
<evidence type="ECO:0008006" key="4">
    <source>
        <dbReference type="Google" id="ProtNLM"/>
    </source>
</evidence>
<dbReference type="SUPFAM" id="SSF49998">
    <property type="entry name" value="Amine oxidase catalytic domain"/>
    <property type="match status" value="1"/>
</dbReference>
<dbReference type="EMBL" id="MQWD01000001">
    <property type="protein sequence ID" value="PAP76729.1"/>
    <property type="molecule type" value="Genomic_DNA"/>
</dbReference>
<dbReference type="AlphaFoldDB" id="A0A271J1Z8"/>
<feature type="signal peptide" evidence="1">
    <location>
        <begin position="1"/>
        <end position="22"/>
    </location>
</feature>
<dbReference type="InterPro" id="IPR026444">
    <property type="entry name" value="Secre_tail"/>
</dbReference>
<keyword evidence="1" id="KW-0732">Signal</keyword>
<evidence type="ECO:0000256" key="1">
    <source>
        <dbReference type="SAM" id="SignalP"/>
    </source>
</evidence>